<keyword evidence="3" id="KW-1185">Reference proteome</keyword>
<dbReference type="EMBL" id="CP002659">
    <property type="protein sequence ID" value="AEC03062.1"/>
    <property type="molecule type" value="Genomic_DNA"/>
</dbReference>
<dbReference type="eggNOG" id="COG0694">
    <property type="taxonomic scope" value="Bacteria"/>
</dbReference>
<dbReference type="Pfam" id="PF01106">
    <property type="entry name" value="NifU"/>
    <property type="match status" value="1"/>
</dbReference>
<dbReference type="SUPFAM" id="SSF117916">
    <property type="entry name" value="Fe-S cluster assembly (FSCA) domain-like"/>
    <property type="match status" value="1"/>
</dbReference>
<evidence type="ECO:0000259" key="1">
    <source>
        <dbReference type="Pfam" id="PF01106"/>
    </source>
</evidence>
<dbReference type="GO" id="GO:0016226">
    <property type="term" value="P:iron-sulfur cluster assembly"/>
    <property type="evidence" value="ECO:0007669"/>
    <property type="project" value="InterPro"/>
</dbReference>
<dbReference type="InterPro" id="IPR034904">
    <property type="entry name" value="FSCA_dom_sf"/>
</dbReference>
<dbReference type="STRING" id="760011.Spico_1864"/>
<dbReference type="AlphaFoldDB" id="F4GM86"/>
<name>F4GM86_PARC1</name>
<dbReference type="InterPro" id="IPR001075">
    <property type="entry name" value="NIF_FeS_clus_asmbl_NifU_C"/>
</dbReference>
<reference evidence="3" key="1">
    <citation type="submission" date="2011-04" db="EMBL/GenBank/DDBJ databases">
        <title>The complete genome of Spirochaeta coccoides DSM 17374.</title>
        <authorList>
            <person name="Lucas S."/>
            <person name="Copeland A."/>
            <person name="Lapidus A."/>
            <person name="Bruce D."/>
            <person name="Goodwin L."/>
            <person name="Pitluck S."/>
            <person name="Peters L."/>
            <person name="Kyrpides N."/>
            <person name="Mavromatis K."/>
            <person name="Pagani I."/>
            <person name="Ivanova N."/>
            <person name="Ovchinnikova G."/>
            <person name="Lu M."/>
            <person name="Detter J.C."/>
            <person name="Tapia R."/>
            <person name="Han C."/>
            <person name="Land M."/>
            <person name="Hauser L."/>
            <person name="Markowitz V."/>
            <person name="Cheng J.-F."/>
            <person name="Hugenholtz P."/>
            <person name="Woyke T."/>
            <person name="Wu D."/>
            <person name="Spring S."/>
            <person name="Schroeder M."/>
            <person name="Brambilla E."/>
            <person name="Klenk H.-P."/>
            <person name="Eisen J.A."/>
        </authorList>
    </citation>
    <scope>NUCLEOTIDE SEQUENCE [LARGE SCALE GENOMIC DNA]</scope>
    <source>
        <strain evidence="3">ATCC BAA-1237 / DSM 17374 / SPN1</strain>
    </source>
</reference>
<evidence type="ECO:0000313" key="3">
    <source>
        <dbReference type="Proteomes" id="UP000007939"/>
    </source>
</evidence>
<dbReference type="Proteomes" id="UP000007939">
    <property type="component" value="Chromosome"/>
</dbReference>
<dbReference type="KEGG" id="scc:Spico_1864"/>
<dbReference type="RefSeq" id="WP_013740455.1">
    <property type="nucleotide sequence ID" value="NC_015436.1"/>
</dbReference>
<proteinExistence type="predicted"/>
<dbReference type="GO" id="GO:0005506">
    <property type="term" value="F:iron ion binding"/>
    <property type="evidence" value="ECO:0007669"/>
    <property type="project" value="InterPro"/>
</dbReference>
<reference evidence="2 3" key="2">
    <citation type="journal article" date="2012" name="Stand. Genomic Sci.">
        <title>Complete genome sequence of the termite hindgut bacterium Spirochaeta coccoides type strain (SPN1(T)), reclassification in the genus Sphaerochaeta as Sphaerochaeta coccoides comb. nov. and emendations of the family Spirochaetaceae and the genus Sphaerochaeta.</title>
        <authorList>
            <person name="Abt B."/>
            <person name="Han C."/>
            <person name="Scheuner C."/>
            <person name="Lu M."/>
            <person name="Lapidus A."/>
            <person name="Nolan M."/>
            <person name="Lucas S."/>
            <person name="Hammon N."/>
            <person name="Deshpande S."/>
            <person name="Cheng J.F."/>
            <person name="Tapia R."/>
            <person name="Goodwin L.A."/>
            <person name="Pitluck S."/>
            <person name="Liolios K."/>
            <person name="Pagani I."/>
            <person name="Ivanova N."/>
            <person name="Mavromatis K."/>
            <person name="Mikhailova N."/>
            <person name="Huntemann M."/>
            <person name="Pati A."/>
            <person name="Chen A."/>
            <person name="Palaniappan K."/>
            <person name="Land M."/>
            <person name="Hauser L."/>
            <person name="Brambilla E.M."/>
            <person name="Rohde M."/>
            <person name="Spring S."/>
            <person name="Gronow S."/>
            <person name="Goker M."/>
            <person name="Woyke T."/>
            <person name="Bristow J."/>
            <person name="Eisen J.A."/>
            <person name="Markowitz V."/>
            <person name="Hugenholtz P."/>
            <person name="Kyrpides N.C."/>
            <person name="Klenk H.P."/>
            <person name="Detter J.C."/>
        </authorList>
    </citation>
    <scope>NUCLEOTIDE SEQUENCE [LARGE SCALE GENOMIC DNA]</scope>
    <source>
        <strain evidence="3">ATCC BAA-1237 / DSM 17374 / SPN1</strain>
    </source>
</reference>
<feature type="domain" description="NIF system FeS cluster assembly NifU C-terminal" evidence="1">
    <location>
        <begin position="5"/>
        <end position="67"/>
    </location>
</feature>
<accession>F4GM86</accession>
<organism evidence="2 3">
    <name type="scientific">Parasphaerochaeta coccoides (strain ATCC BAA-1237 / DSM 17374 / SPN1)</name>
    <name type="common">Sphaerochaeta coccoides</name>
    <dbReference type="NCBI Taxonomy" id="760011"/>
    <lineage>
        <taxon>Bacteria</taxon>
        <taxon>Pseudomonadati</taxon>
        <taxon>Spirochaetota</taxon>
        <taxon>Spirochaetia</taxon>
        <taxon>Spirochaetales</taxon>
        <taxon>Sphaerochaetaceae</taxon>
        <taxon>Parasphaerochaeta</taxon>
    </lineage>
</organism>
<evidence type="ECO:0000313" key="2">
    <source>
        <dbReference type="EMBL" id="AEC03062.1"/>
    </source>
</evidence>
<dbReference type="HOGENOM" id="CLU_060555_4_3_12"/>
<dbReference type="PANTHER" id="PTHR11178">
    <property type="entry name" value="IRON-SULFUR CLUSTER SCAFFOLD PROTEIN NFU-RELATED"/>
    <property type="match status" value="1"/>
</dbReference>
<dbReference type="GO" id="GO:0051536">
    <property type="term" value="F:iron-sulfur cluster binding"/>
    <property type="evidence" value="ECO:0007669"/>
    <property type="project" value="InterPro"/>
</dbReference>
<gene>
    <name evidence="2" type="ordered locus">Spico_1864</name>
</gene>
<sequence>MQEQIKEAIEAIRPAIQNDGGDIEFVQLDDNKVIVRLTGACAGCPMAKMTLKGGVERYLHHAVSPDLVIVCEEEGVLA</sequence>
<dbReference type="OrthoDB" id="9796965at2"/>
<protein>
    <submittedName>
        <fullName evidence="2">Nitrogen-fixing NifU domain-containing protein</fullName>
    </submittedName>
</protein>
<dbReference type="Gene3D" id="3.30.300.130">
    <property type="entry name" value="Fe-S cluster assembly (FSCA)"/>
    <property type="match status" value="1"/>
</dbReference>